<dbReference type="SUPFAM" id="SSF52283">
    <property type="entry name" value="Formate/glycerate dehydrogenase catalytic domain-like"/>
    <property type="match status" value="1"/>
</dbReference>
<evidence type="ECO:0000256" key="1">
    <source>
        <dbReference type="ARBA" id="ARBA00023002"/>
    </source>
</evidence>
<protein>
    <submittedName>
        <fullName evidence="4">Alanine dehydrogenase</fullName>
    </submittedName>
</protein>
<dbReference type="STRING" id="1123008.GCA_000380985_01887"/>
<dbReference type="GO" id="GO:0006524">
    <property type="term" value="P:alanine catabolic process"/>
    <property type="evidence" value="ECO:0007669"/>
    <property type="project" value="TreeGrafter"/>
</dbReference>
<dbReference type="InterPro" id="IPR036291">
    <property type="entry name" value="NAD(P)-bd_dom_sf"/>
</dbReference>
<dbReference type="EMBL" id="LGGN01000043">
    <property type="protein sequence ID" value="KUK78349.1"/>
    <property type="molecule type" value="Genomic_DNA"/>
</dbReference>
<reference evidence="5" key="1">
    <citation type="journal article" date="2015" name="MBio">
        <title>Genome-Resolved Metagenomic Analysis Reveals Roles for Candidate Phyla and Other Microbial Community Members in Biogeochemical Transformations in Oil Reservoirs.</title>
        <authorList>
            <person name="Hu P."/>
            <person name="Tom L."/>
            <person name="Singh A."/>
            <person name="Thomas B.C."/>
            <person name="Baker B.J."/>
            <person name="Piceno Y.M."/>
            <person name="Andersen G.L."/>
            <person name="Banfield J.F."/>
        </authorList>
    </citation>
    <scope>NUCLEOTIDE SEQUENCE [LARGE SCALE GENOMIC DNA]</scope>
</reference>
<dbReference type="SMART" id="SM01003">
    <property type="entry name" value="AlaDh_PNT_N"/>
    <property type="match status" value="1"/>
</dbReference>
<dbReference type="InterPro" id="IPR007698">
    <property type="entry name" value="AlaDH/PNT_NAD(H)-bd"/>
</dbReference>
<dbReference type="Gene3D" id="3.40.50.720">
    <property type="entry name" value="NAD(P)-binding Rossmann-like Domain"/>
    <property type="match status" value="2"/>
</dbReference>
<dbReference type="PANTHER" id="PTHR42795:SF1">
    <property type="entry name" value="ALANINE DEHYDROGENASE"/>
    <property type="match status" value="1"/>
</dbReference>
<evidence type="ECO:0000313" key="5">
    <source>
        <dbReference type="Proteomes" id="UP000053860"/>
    </source>
</evidence>
<dbReference type="Pfam" id="PF01262">
    <property type="entry name" value="AlaDh_PNT_C"/>
    <property type="match status" value="1"/>
</dbReference>
<dbReference type="AlphaFoldDB" id="A0A101HK81"/>
<dbReference type="SUPFAM" id="SSF51735">
    <property type="entry name" value="NAD(P)-binding Rossmann-fold domains"/>
    <property type="match status" value="1"/>
</dbReference>
<dbReference type="PANTHER" id="PTHR42795">
    <property type="entry name" value="ALANINE DEHYDROGENASE"/>
    <property type="match status" value="1"/>
</dbReference>
<dbReference type="GO" id="GO:0005886">
    <property type="term" value="C:plasma membrane"/>
    <property type="evidence" value="ECO:0007669"/>
    <property type="project" value="TreeGrafter"/>
</dbReference>
<dbReference type="GO" id="GO:0000286">
    <property type="term" value="F:alanine dehydrogenase activity"/>
    <property type="evidence" value="ECO:0007669"/>
    <property type="project" value="TreeGrafter"/>
</dbReference>
<sequence>MYDPLKSTSFFVRELQQKTDTPRFTTVIGIPREKDETERRLALTPETVALLVSSGYRVLLEAGAGLPINYSDRYYAESGAEIMETAAEVFQADLILKIMPPTEEEVAMMRPRTTVFSFLYLHMLSSTLLEKMAEKRINALAYELLYDQSGVSPFVTAISEIEGASSITLAAELLSNAHGGKGILLGGIPGVSPTEVVIIGAGVAGTMAARAAMALGASVKVFDDDISKLRTIRHELGSPLFTSTLQPNVLRNVFHSVDVVIGAMQYINKTHFYRISADLIREMKEGSLVIDLRMAQGGCFETTMEACLSDHPPIFEKFGVLHFCEMSLSSRVARTASIALSNIFISLFTSMSDCGGVAHFACFDRGFASGFYLYAGKMVNSYVANHFNFPVSDIGLFLHGY</sequence>
<evidence type="ECO:0000259" key="2">
    <source>
        <dbReference type="SMART" id="SM01002"/>
    </source>
</evidence>
<dbReference type="Proteomes" id="UP000053860">
    <property type="component" value="Unassembled WGS sequence"/>
</dbReference>
<comment type="caution">
    <text evidence="4">The sequence shown here is derived from an EMBL/GenBank/DDBJ whole genome shotgun (WGS) entry which is preliminary data.</text>
</comment>
<organism evidence="4 5">
    <name type="scientific">Proteiniphilum acetatigenes</name>
    <dbReference type="NCBI Taxonomy" id="294710"/>
    <lineage>
        <taxon>Bacteria</taxon>
        <taxon>Pseudomonadati</taxon>
        <taxon>Bacteroidota</taxon>
        <taxon>Bacteroidia</taxon>
        <taxon>Bacteroidales</taxon>
        <taxon>Dysgonomonadaceae</taxon>
        <taxon>Proteiniphilum</taxon>
    </lineage>
</organism>
<feature type="domain" description="Alanine dehydrogenase/pyridine nucleotide transhydrogenase NAD(H)-binding" evidence="2">
    <location>
        <begin position="174"/>
        <end position="324"/>
    </location>
</feature>
<dbReference type="SMART" id="SM01002">
    <property type="entry name" value="AlaDh_PNT_C"/>
    <property type="match status" value="1"/>
</dbReference>
<dbReference type="PATRIC" id="fig|294710.3.peg.605"/>
<proteinExistence type="predicted"/>
<gene>
    <name evidence="4" type="ORF">XD92_0369</name>
</gene>
<evidence type="ECO:0000313" key="4">
    <source>
        <dbReference type="EMBL" id="KUK78349.1"/>
    </source>
</evidence>
<accession>A0A101HK81</accession>
<keyword evidence="1" id="KW-0560">Oxidoreductase</keyword>
<dbReference type="Pfam" id="PF05222">
    <property type="entry name" value="AlaDh_PNT_N"/>
    <property type="match status" value="1"/>
</dbReference>
<name>A0A101HK81_9BACT</name>
<feature type="domain" description="Alanine dehydrogenase/pyridine nucleotide transhydrogenase N-terminal" evidence="3">
    <location>
        <begin position="29"/>
        <end position="162"/>
    </location>
</feature>
<dbReference type="InterPro" id="IPR007886">
    <property type="entry name" value="AlaDH/PNT_N"/>
</dbReference>
<evidence type="ECO:0000259" key="3">
    <source>
        <dbReference type="SMART" id="SM01003"/>
    </source>
</evidence>